<comment type="caution">
    <text evidence="1">The sequence shown here is derived from an EMBL/GenBank/DDBJ whole genome shotgun (WGS) entry which is preliminary data.</text>
</comment>
<gene>
    <name evidence="1" type="ORF">DF182_19825</name>
</gene>
<organism evidence="1 2">
    <name type="scientific">Chitinophaga flava</name>
    <dbReference type="NCBI Taxonomy" id="2259036"/>
    <lineage>
        <taxon>Bacteria</taxon>
        <taxon>Pseudomonadati</taxon>
        <taxon>Bacteroidota</taxon>
        <taxon>Chitinophagia</taxon>
        <taxon>Chitinophagales</taxon>
        <taxon>Chitinophagaceae</taxon>
        <taxon>Chitinophaga</taxon>
    </lineage>
</organism>
<dbReference type="EMBL" id="QFFJ01000002">
    <property type="protein sequence ID" value="RBL88810.1"/>
    <property type="molecule type" value="Genomic_DNA"/>
</dbReference>
<dbReference type="AlphaFoldDB" id="A0A365XRP1"/>
<reference evidence="1 2" key="1">
    <citation type="submission" date="2018-05" db="EMBL/GenBank/DDBJ databases">
        <title>Chitinophaga sp. K3CV102501T nov., isolated from isolated from a monsoon evergreen broad-leaved forest soil.</title>
        <authorList>
            <person name="Lv Y."/>
        </authorList>
    </citation>
    <scope>NUCLEOTIDE SEQUENCE [LARGE SCALE GENOMIC DNA]</scope>
    <source>
        <strain evidence="1 2">GDMCC 1.1325</strain>
    </source>
</reference>
<evidence type="ECO:0000313" key="1">
    <source>
        <dbReference type="EMBL" id="RBL88810.1"/>
    </source>
</evidence>
<name>A0A365XRP1_9BACT</name>
<sequence>MTRPAHVGLVYPISTNGKDAPLYTNQFSLHIIAGVSKAETGAALAGISNIVKENVSGAAVAGFSNHIGNITKGASVAGFMNTVHNKAQGVMVAGFINSAKELKGYQVSGFANFATKGDTSSGQLAGFLNKGDTVQLSISGFGNMHRNAKVQLAGFINTNGNAHTQVAGLMNVAKKVKGVQVAAFLNIADSSDYPIGIINIVKKGEKQLSLSVDETSTTILSFKSGGRVMYGIIGVGYNFKDADTRYAIQAGIGAHVFERPRFRINVEATSTALTDVKKWEYHKQTLAILPAWRLGSRVEVFAGPTFNHVNTKNGIGEDLSGYYLWSGHYRNNKFWGDYIGGTAGVQVKL</sequence>
<keyword evidence="2" id="KW-1185">Reference proteome</keyword>
<evidence type="ECO:0000313" key="2">
    <source>
        <dbReference type="Proteomes" id="UP000253410"/>
    </source>
</evidence>
<protein>
    <submittedName>
        <fullName evidence="1">Uncharacterized protein</fullName>
    </submittedName>
</protein>
<dbReference type="Proteomes" id="UP000253410">
    <property type="component" value="Unassembled WGS sequence"/>
</dbReference>
<proteinExistence type="predicted"/>
<accession>A0A365XRP1</accession>